<evidence type="ECO:0000313" key="2">
    <source>
        <dbReference type="Proteomes" id="UP000030745"/>
    </source>
</evidence>
<dbReference type="VEuPathDB" id="FungiDB:SPRG_05169"/>
<name>A0A067CL88_SAPPC</name>
<dbReference type="AlphaFoldDB" id="A0A067CL88"/>
<keyword evidence="2" id="KW-1185">Reference proteome</keyword>
<organism evidence="1 2">
    <name type="scientific">Saprolegnia parasitica (strain CBS 223.65)</name>
    <dbReference type="NCBI Taxonomy" id="695850"/>
    <lineage>
        <taxon>Eukaryota</taxon>
        <taxon>Sar</taxon>
        <taxon>Stramenopiles</taxon>
        <taxon>Oomycota</taxon>
        <taxon>Saprolegniomycetes</taxon>
        <taxon>Saprolegniales</taxon>
        <taxon>Saprolegniaceae</taxon>
        <taxon>Saprolegnia</taxon>
    </lineage>
</organism>
<accession>A0A067CL88</accession>
<evidence type="ECO:0000313" key="1">
    <source>
        <dbReference type="EMBL" id="KDO29980.1"/>
    </source>
</evidence>
<dbReference type="GeneID" id="24127574"/>
<gene>
    <name evidence="1" type="ORF">SPRG_05169</name>
</gene>
<dbReference type="KEGG" id="spar:SPRG_05169"/>
<protein>
    <submittedName>
        <fullName evidence="1">Uncharacterized protein</fullName>
    </submittedName>
</protein>
<dbReference type="RefSeq" id="XP_012199163.1">
    <property type="nucleotide sequence ID" value="XM_012343773.1"/>
</dbReference>
<sequence length="77" mass="8132">MYSTSYSVLVGRMAAACTSGTVMKLKNARLTCLTPAMAACAVLAADEGYLSMDRARRSATVIGHHGITVRVALPQRS</sequence>
<reference evidence="1 2" key="1">
    <citation type="journal article" date="2013" name="PLoS Genet.">
        <title>Distinctive expansion of potential virulence genes in the genome of the oomycete fish pathogen Saprolegnia parasitica.</title>
        <authorList>
            <person name="Jiang R.H."/>
            <person name="de Bruijn I."/>
            <person name="Haas B.J."/>
            <person name="Belmonte R."/>
            <person name="Lobach L."/>
            <person name="Christie J."/>
            <person name="van den Ackerveken G."/>
            <person name="Bottin A."/>
            <person name="Bulone V."/>
            <person name="Diaz-Moreno S.M."/>
            <person name="Dumas B."/>
            <person name="Fan L."/>
            <person name="Gaulin E."/>
            <person name="Govers F."/>
            <person name="Grenville-Briggs L.J."/>
            <person name="Horner N.R."/>
            <person name="Levin J.Z."/>
            <person name="Mammella M."/>
            <person name="Meijer H.J."/>
            <person name="Morris P."/>
            <person name="Nusbaum C."/>
            <person name="Oome S."/>
            <person name="Phillips A.J."/>
            <person name="van Rooyen D."/>
            <person name="Rzeszutek E."/>
            <person name="Saraiva M."/>
            <person name="Secombes C.J."/>
            <person name="Seidl M.F."/>
            <person name="Snel B."/>
            <person name="Stassen J.H."/>
            <person name="Sykes S."/>
            <person name="Tripathy S."/>
            <person name="van den Berg H."/>
            <person name="Vega-Arreguin J.C."/>
            <person name="Wawra S."/>
            <person name="Young S.K."/>
            <person name="Zeng Q."/>
            <person name="Dieguez-Uribeondo J."/>
            <person name="Russ C."/>
            <person name="Tyler B.M."/>
            <person name="van West P."/>
        </authorList>
    </citation>
    <scope>NUCLEOTIDE SEQUENCE [LARGE SCALE GENOMIC DNA]</scope>
    <source>
        <strain evidence="1 2">CBS 223.65</strain>
    </source>
</reference>
<proteinExistence type="predicted"/>
<dbReference type="EMBL" id="KK583203">
    <property type="protein sequence ID" value="KDO29980.1"/>
    <property type="molecule type" value="Genomic_DNA"/>
</dbReference>
<dbReference type="Proteomes" id="UP000030745">
    <property type="component" value="Unassembled WGS sequence"/>
</dbReference>